<dbReference type="Proteomes" id="UP001209540">
    <property type="component" value="Unassembled WGS sequence"/>
</dbReference>
<dbReference type="Gene3D" id="3.90.550.10">
    <property type="entry name" value="Spore Coat Polysaccharide Biosynthesis Protein SpsA, Chain A"/>
    <property type="match status" value="1"/>
</dbReference>
<reference evidence="1" key="1">
    <citation type="journal article" date="2022" name="IScience">
        <title>Evolution of zygomycete secretomes and the origins of terrestrial fungal ecologies.</title>
        <authorList>
            <person name="Chang Y."/>
            <person name="Wang Y."/>
            <person name="Mondo S."/>
            <person name="Ahrendt S."/>
            <person name="Andreopoulos W."/>
            <person name="Barry K."/>
            <person name="Beard J."/>
            <person name="Benny G.L."/>
            <person name="Blankenship S."/>
            <person name="Bonito G."/>
            <person name="Cuomo C."/>
            <person name="Desiro A."/>
            <person name="Gervers K.A."/>
            <person name="Hundley H."/>
            <person name="Kuo A."/>
            <person name="LaButti K."/>
            <person name="Lang B.F."/>
            <person name="Lipzen A."/>
            <person name="O'Donnell K."/>
            <person name="Pangilinan J."/>
            <person name="Reynolds N."/>
            <person name="Sandor L."/>
            <person name="Smith M.E."/>
            <person name="Tsang A."/>
            <person name="Grigoriev I.V."/>
            <person name="Stajich J.E."/>
            <person name="Spatafora J.W."/>
        </authorList>
    </citation>
    <scope>NUCLEOTIDE SEQUENCE</scope>
    <source>
        <strain evidence="1">RSA 2281</strain>
    </source>
</reference>
<keyword evidence="2" id="KW-1185">Reference proteome</keyword>
<accession>A0AAD5JXP2</accession>
<dbReference type="EMBL" id="JAIXMP010000018">
    <property type="protein sequence ID" value="KAI9258973.1"/>
    <property type="molecule type" value="Genomic_DNA"/>
</dbReference>
<sequence length="425" mass="48952">MAARFTLASGITSRVDAFSAYISTFSKRSLSLLLLLTATISVCFLYSSHSPNLLSTTTDGFRYAHNESHLLSPGKYDCARCEQPLDHYFYNNHKKLQPKQIWEACLDRGVVPEYYLTVVMVARNDDYAGNQFHRLQNAIDSTFTLAEKTKTLIELLIIEWNPPAGRRSVRETYRYRRSEYLTYRIITVPRKIHETLRGKEGPDALEYEGKNVGIRFARGEFIVCTNQDDVWAPNMHNAVVSRSFRKKMFYTQYQDSHTPYDQLPGTIVNVPSFTTDEGLLEACPHNAYEPHAFTFPAPQVVDTTNFLVIAHEASDFTLAHRDTWQMTRGYRETGAKTWMDMELLLTAAWTLDIPVTYTRDTLSCHQQHDMVVHQNSQEDNQDVDVGKMMSKEETHMNEQDQWGLQHIKLWEYGLQCEVFRGGLGI</sequence>
<dbReference type="InterPro" id="IPR029044">
    <property type="entry name" value="Nucleotide-diphossugar_trans"/>
</dbReference>
<proteinExistence type="predicted"/>
<name>A0AAD5JXP2_9FUNG</name>
<reference evidence="1" key="2">
    <citation type="submission" date="2023-02" db="EMBL/GenBank/DDBJ databases">
        <authorList>
            <consortium name="DOE Joint Genome Institute"/>
            <person name="Mondo S.J."/>
            <person name="Chang Y."/>
            <person name="Wang Y."/>
            <person name="Ahrendt S."/>
            <person name="Andreopoulos W."/>
            <person name="Barry K."/>
            <person name="Beard J."/>
            <person name="Benny G.L."/>
            <person name="Blankenship S."/>
            <person name="Bonito G."/>
            <person name="Cuomo C."/>
            <person name="Desiro A."/>
            <person name="Gervers K.A."/>
            <person name="Hundley H."/>
            <person name="Kuo A."/>
            <person name="LaButti K."/>
            <person name="Lang B.F."/>
            <person name="Lipzen A."/>
            <person name="O'Donnell K."/>
            <person name="Pangilinan J."/>
            <person name="Reynolds N."/>
            <person name="Sandor L."/>
            <person name="Smith M.W."/>
            <person name="Tsang A."/>
            <person name="Grigoriev I.V."/>
            <person name="Stajich J.E."/>
            <person name="Spatafora J.W."/>
        </authorList>
    </citation>
    <scope>NUCLEOTIDE SEQUENCE</scope>
    <source>
        <strain evidence="1">RSA 2281</strain>
    </source>
</reference>
<gene>
    <name evidence="1" type="ORF">BDA99DRAFT_440299</name>
</gene>
<dbReference type="SUPFAM" id="SSF53448">
    <property type="entry name" value="Nucleotide-diphospho-sugar transferases"/>
    <property type="match status" value="1"/>
</dbReference>
<dbReference type="CDD" id="cd00761">
    <property type="entry name" value="Glyco_tranf_GTA_type"/>
    <property type="match status" value="1"/>
</dbReference>
<organism evidence="1 2">
    <name type="scientific">Phascolomyces articulosus</name>
    <dbReference type="NCBI Taxonomy" id="60185"/>
    <lineage>
        <taxon>Eukaryota</taxon>
        <taxon>Fungi</taxon>
        <taxon>Fungi incertae sedis</taxon>
        <taxon>Mucoromycota</taxon>
        <taxon>Mucoromycotina</taxon>
        <taxon>Mucoromycetes</taxon>
        <taxon>Mucorales</taxon>
        <taxon>Lichtheimiaceae</taxon>
        <taxon>Phascolomyces</taxon>
    </lineage>
</organism>
<evidence type="ECO:0000313" key="2">
    <source>
        <dbReference type="Proteomes" id="UP001209540"/>
    </source>
</evidence>
<protein>
    <submittedName>
        <fullName evidence="1">Uncharacterized protein</fullName>
    </submittedName>
</protein>
<evidence type="ECO:0000313" key="1">
    <source>
        <dbReference type="EMBL" id="KAI9258973.1"/>
    </source>
</evidence>
<dbReference type="AlphaFoldDB" id="A0AAD5JXP2"/>
<comment type="caution">
    <text evidence="1">The sequence shown here is derived from an EMBL/GenBank/DDBJ whole genome shotgun (WGS) entry which is preliminary data.</text>
</comment>